<dbReference type="InterPro" id="IPR009923">
    <property type="entry name" value="Dodecin"/>
</dbReference>
<organism evidence="1 2">
    <name type="scientific">Streptomyces coryli</name>
    <dbReference type="NCBI Taxonomy" id="1128680"/>
    <lineage>
        <taxon>Bacteria</taxon>
        <taxon>Bacillati</taxon>
        <taxon>Actinomycetota</taxon>
        <taxon>Actinomycetes</taxon>
        <taxon>Kitasatosporales</taxon>
        <taxon>Streptomycetaceae</taxon>
        <taxon>Streptomyces</taxon>
    </lineage>
</organism>
<dbReference type="NCBIfam" id="NF043052">
    <property type="entry name" value="DodecBact"/>
    <property type="match status" value="1"/>
</dbReference>
<sequence>MSNHTYRVTEIVGSSHEGLDAAIRNGIGRAGQTLRNLDWFEVTQIRGQLNDEGIEHWQVGMKVGFRLEDPEE</sequence>
<dbReference type="InterPro" id="IPR025543">
    <property type="entry name" value="Dodecin-like"/>
</dbReference>
<dbReference type="PANTHER" id="PTHR39324">
    <property type="entry name" value="CALCIUM DODECIN"/>
    <property type="match status" value="1"/>
</dbReference>
<accession>A0A6G4TUP4</accession>
<dbReference type="Gene3D" id="3.30.1660.10">
    <property type="entry name" value="Flavin-binding protein dodecin"/>
    <property type="match status" value="1"/>
</dbReference>
<dbReference type="Pfam" id="PF07311">
    <property type="entry name" value="Dodecin"/>
    <property type="match status" value="1"/>
</dbReference>
<evidence type="ECO:0000313" key="1">
    <source>
        <dbReference type="EMBL" id="NGN63604.1"/>
    </source>
</evidence>
<comment type="caution">
    <text evidence="1">The sequence shown here is derived from an EMBL/GenBank/DDBJ whole genome shotgun (WGS) entry which is preliminary data.</text>
</comment>
<dbReference type="InterPro" id="IPR036694">
    <property type="entry name" value="Dodecin-like_sf"/>
</dbReference>
<dbReference type="SUPFAM" id="SSF89807">
    <property type="entry name" value="Dodecin-like"/>
    <property type="match status" value="1"/>
</dbReference>
<protein>
    <submittedName>
        <fullName evidence="1">Dodecin family protein</fullName>
    </submittedName>
</protein>
<name>A0A6G4TUP4_9ACTN</name>
<keyword evidence="2" id="KW-1185">Reference proteome</keyword>
<proteinExistence type="predicted"/>
<dbReference type="EMBL" id="JAAKZV010000017">
    <property type="protein sequence ID" value="NGN63604.1"/>
    <property type="molecule type" value="Genomic_DNA"/>
</dbReference>
<dbReference type="AlphaFoldDB" id="A0A6G4TUP4"/>
<dbReference type="RefSeq" id="WP_165233303.1">
    <property type="nucleotide sequence ID" value="NZ_JAAKZV010000017.1"/>
</dbReference>
<dbReference type="InterPro" id="IPR050049">
    <property type="entry name" value="Dodecin_bact"/>
</dbReference>
<reference evidence="1 2" key="1">
    <citation type="submission" date="2020-02" db="EMBL/GenBank/DDBJ databases">
        <title>Whole-genome analyses of novel actinobacteria.</title>
        <authorList>
            <person name="Sahin N."/>
        </authorList>
    </citation>
    <scope>NUCLEOTIDE SEQUENCE [LARGE SCALE GENOMIC DNA]</scope>
    <source>
        <strain evidence="1 2">A7024</strain>
    </source>
</reference>
<evidence type="ECO:0000313" key="2">
    <source>
        <dbReference type="Proteomes" id="UP000481583"/>
    </source>
</evidence>
<gene>
    <name evidence="1" type="ORF">G5C51_06745</name>
</gene>
<dbReference type="Proteomes" id="UP000481583">
    <property type="component" value="Unassembled WGS sequence"/>
</dbReference>
<dbReference type="PANTHER" id="PTHR39324:SF1">
    <property type="entry name" value="CALCIUM DODECIN"/>
    <property type="match status" value="1"/>
</dbReference>